<comment type="similarity">
    <text evidence="1 3">Belongs to the short-chain dehydrogenases/reductases (SDR) family.</text>
</comment>
<name>A0A9P0D275_9CUCU</name>
<dbReference type="AlphaFoldDB" id="A0A9P0D275"/>
<dbReference type="Pfam" id="PF00106">
    <property type="entry name" value="adh_short"/>
    <property type="match status" value="1"/>
</dbReference>
<dbReference type="SUPFAM" id="SSF51735">
    <property type="entry name" value="NAD(P)-binding Rossmann-fold domains"/>
    <property type="match status" value="1"/>
</dbReference>
<dbReference type="Proteomes" id="UP001153636">
    <property type="component" value="Chromosome 3"/>
</dbReference>
<dbReference type="InterPro" id="IPR036291">
    <property type="entry name" value="NAD(P)-bd_dom_sf"/>
</dbReference>
<keyword evidence="5" id="KW-1185">Reference proteome</keyword>
<evidence type="ECO:0008006" key="6">
    <source>
        <dbReference type="Google" id="ProtNLM"/>
    </source>
</evidence>
<evidence type="ECO:0000313" key="5">
    <source>
        <dbReference type="Proteomes" id="UP001153636"/>
    </source>
</evidence>
<dbReference type="EMBL" id="OV651815">
    <property type="protein sequence ID" value="CAH1108932.1"/>
    <property type="molecule type" value="Genomic_DNA"/>
</dbReference>
<sequence length="252" mass="27497">MSRWVGSVALVTGASAGIGKAISEKLVEAGVKVIGVARSKDKLDELAKNLSSKQGKFYAFRGDVSKEEDILASFKWAKENVGSISILINNAGVAPYLSFMETPTKEWTNILNINVLAATIGAREAIKQMDESRIDGHIININSIAGQRILGQIPNLHMYQASKYALTAMSETLRINLAQLGSKIKITNINPGMVNTDMVRPSIEHMRKMNKEAQIERPMLEADDIAEAVLYALSTPKHVQIPQLTIQAVGEP</sequence>
<dbReference type="GO" id="GO:0016616">
    <property type="term" value="F:oxidoreductase activity, acting on the CH-OH group of donors, NAD or NADP as acceptor"/>
    <property type="evidence" value="ECO:0007669"/>
    <property type="project" value="UniProtKB-ARBA"/>
</dbReference>
<dbReference type="Gene3D" id="3.40.50.720">
    <property type="entry name" value="NAD(P)-binding Rossmann-like Domain"/>
    <property type="match status" value="1"/>
</dbReference>
<dbReference type="FunFam" id="3.40.50.720:FF:000047">
    <property type="entry name" value="NADP-dependent L-serine/L-allo-threonine dehydrogenase"/>
    <property type="match status" value="1"/>
</dbReference>
<evidence type="ECO:0000256" key="2">
    <source>
        <dbReference type="ARBA" id="ARBA00023002"/>
    </source>
</evidence>
<organism evidence="4 5">
    <name type="scientific">Psylliodes chrysocephalus</name>
    <dbReference type="NCBI Taxonomy" id="3402493"/>
    <lineage>
        <taxon>Eukaryota</taxon>
        <taxon>Metazoa</taxon>
        <taxon>Ecdysozoa</taxon>
        <taxon>Arthropoda</taxon>
        <taxon>Hexapoda</taxon>
        <taxon>Insecta</taxon>
        <taxon>Pterygota</taxon>
        <taxon>Neoptera</taxon>
        <taxon>Endopterygota</taxon>
        <taxon>Coleoptera</taxon>
        <taxon>Polyphaga</taxon>
        <taxon>Cucujiformia</taxon>
        <taxon>Chrysomeloidea</taxon>
        <taxon>Chrysomelidae</taxon>
        <taxon>Galerucinae</taxon>
        <taxon>Alticini</taxon>
        <taxon>Psylliodes</taxon>
    </lineage>
</organism>
<evidence type="ECO:0000313" key="4">
    <source>
        <dbReference type="EMBL" id="CAH1108932.1"/>
    </source>
</evidence>
<accession>A0A9P0D275</accession>
<dbReference type="OrthoDB" id="1933717at2759"/>
<keyword evidence="2" id="KW-0560">Oxidoreductase</keyword>
<dbReference type="PRINTS" id="PR00081">
    <property type="entry name" value="GDHRDH"/>
</dbReference>
<dbReference type="PRINTS" id="PR00080">
    <property type="entry name" value="SDRFAMILY"/>
</dbReference>
<dbReference type="PANTHER" id="PTHR43115:SF4">
    <property type="entry name" value="DEHYDROGENASE_REDUCTASE SDR FAMILY MEMBER 11"/>
    <property type="match status" value="1"/>
</dbReference>
<dbReference type="InterPro" id="IPR002347">
    <property type="entry name" value="SDR_fam"/>
</dbReference>
<evidence type="ECO:0000256" key="1">
    <source>
        <dbReference type="ARBA" id="ARBA00006484"/>
    </source>
</evidence>
<protein>
    <recommendedName>
        <fullName evidence="6">Farnesol dehydrogenase-like</fullName>
    </recommendedName>
</protein>
<dbReference type="PANTHER" id="PTHR43115">
    <property type="entry name" value="DEHYDROGENASE/REDUCTASE SDR FAMILY MEMBER 11"/>
    <property type="match status" value="1"/>
</dbReference>
<evidence type="ECO:0000256" key="3">
    <source>
        <dbReference type="RuleBase" id="RU000363"/>
    </source>
</evidence>
<gene>
    <name evidence="4" type="ORF">PSYICH_LOCUS8683</name>
</gene>
<proteinExistence type="inferred from homology"/>
<reference evidence="4" key="1">
    <citation type="submission" date="2022-01" db="EMBL/GenBank/DDBJ databases">
        <authorList>
            <person name="King R."/>
        </authorList>
    </citation>
    <scope>NUCLEOTIDE SEQUENCE</scope>
</reference>